<keyword evidence="1" id="KW-0677">Repeat</keyword>
<dbReference type="InterPro" id="IPR021939">
    <property type="entry name" value="KN_motif"/>
</dbReference>
<keyword evidence="2 4" id="KW-0040">ANK repeat</keyword>
<organism evidence="7 8">
    <name type="scientific">Cirrhinus molitorella</name>
    <name type="common">mud carp</name>
    <dbReference type="NCBI Taxonomy" id="172907"/>
    <lineage>
        <taxon>Eukaryota</taxon>
        <taxon>Metazoa</taxon>
        <taxon>Chordata</taxon>
        <taxon>Craniata</taxon>
        <taxon>Vertebrata</taxon>
        <taxon>Euteleostomi</taxon>
        <taxon>Actinopterygii</taxon>
        <taxon>Neopterygii</taxon>
        <taxon>Teleostei</taxon>
        <taxon>Ostariophysi</taxon>
        <taxon>Cypriniformes</taxon>
        <taxon>Cyprinidae</taxon>
        <taxon>Labeoninae</taxon>
        <taxon>Labeonini</taxon>
        <taxon>Cirrhinus</taxon>
    </lineage>
</organism>
<evidence type="ECO:0000256" key="4">
    <source>
        <dbReference type="PROSITE-ProRule" id="PRU00023"/>
    </source>
</evidence>
<dbReference type="InterPro" id="IPR036770">
    <property type="entry name" value="Ankyrin_rpt-contain_sf"/>
</dbReference>
<dbReference type="PANTHER" id="PTHR24168:SF24">
    <property type="entry name" value="KN MOTIF AND ANKYRIN REPEAT DOMAIN-CONTAINING PROTEIN 4"/>
    <property type="match status" value="1"/>
</dbReference>
<name>A0AA88PS82_9TELE</name>
<gene>
    <name evidence="7" type="ORF">Q8A67_009459</name>
</gene>
<accession>A0AA88PS82</accession>
<dbReference type="PROSITE" id="PS50297">
    <property type="entry name" value="ANK_REP_REGION"/>
    <property type="match status" value="3"/>
</dbReference>
<dbReference type="PROSITE" id="PS50088">
    <property type="entry name" value="ANK_REPEAT"/>
    <property type="match status" value="3"/>
</dbReference>
<dbReference type="InterPro" id="IPR047184">
    <property type="entry name" value="KANK1-4"/>
</dbReference>
<dbReference type="Proteomes" id="UP001187343">
    <property type="component" value="Unassembled WGS sequence"/>
</dbReference>
<feature type="coiled-coil region" evidence="5">
    <location>
        <begin position="338"/>
        <end position="372"/>
    </location>
</feature>
<dbReference type="Gene3D" id="1.25.40.20">
    <property type="entry name" value="Ankyrin repeat-containing domain"/>
    <property type="match status" value="1"/>
</dbReference>
<feature type="repeat" description="ANK" evidence="4">
    <location>
        <begin position="805"/>
        <end position="837"/>
    </location>
</feature>
<dbReference type="Pfam" id="PF12075">
    <property type="entry name" value="KN_motif"/>
    <property type="match status" value="1"/>
</dbReference>
<evidence type="ECO:0000313" key="7">
    <source>
        <dbReference type="EMBL" id="KAK2901344.1"/>
    </source>
</evidence>
<dbReference type="Pfam" id="PF13637">
    <property type="entry name" value="Ank_4"/>
    <property type="match status" value="1"/>
</dbReference>
<dbReference type="EMBL" id="JAUYZG010000008">
    <property type="protein sequence ID" value="KAK2901344.1"/>
    <property type="molecule type" value="Genomic_DNA"/>
</dbReference>
<evidence type="ECO:0000256" key="2">
    <source>
        <dbReference type="ARBA" id="ARBA00023043"/>
    </source>
</evidence>
<keyword evidence="3 5" id="KW-0175">Coiled coil</keyword>
<evidence type="ECO:0000256" key="3">
    <source>
        <dbReference type="ARBA" id="ARBA00023054"/>
    </source>
</evidence>
<dbReference type="AlphaFoldDB" id="A0AA88PS82"/>
<dbReference type="GO" id="GO:0030837">
    <property type="term" value="P:negative regulation of actin filament polymerization"/>
    <property type="evidence" value="ECO:0007669"/>
    <property type="project" value="InterPro"/>
</dbReference>
<dbReference type="GO" id="GO:0005856">
    <property type="term" value="C:cytoskeleton"/>
    <property type="evidence" value="ECO:0007669"/>
    <property type="project" value="TreeGrafter"/>
</dbReference>
<comment type="caution">
    <text evidence="7">The sequence shown here is derived from an EMBL/GenBank/DDBJ whole genome shotgun (WGS) entry which is preliminary data.</text>
</comment>
<evidence type="ECO:0000256" key="6">
    <source>
        <dbReference type="SAM" id="MobiDB-lite"/>
    </source>
</evidence>
<feature type="repeat" description="ANK" evidence="4">
    <location>
        <begin position="838"/>
        <end position="871"/>
    </location>
</feature>
<dbReference type="SMART" id="SM00248">
    <property type="entry name" value="ANK"/>
    <property type="match status" value="5"/>
</dbReference>
<feature type="repeat" description="ANK" evidence="4">
    <location>
        <begin position="733"/>
        <end position="758"/>
    </location>
</feature>
<dbReference type="GO" id="GO:0005737">
    <property type="term" value="C:cytoplasm"/>
    <property type="evidence" value="ECO:0007669"/>
    <property type="project" value="TreeGrafter"/>
</dbReference>
<evidence type="ECO:0000256" key="1">
    <source>
        <dbReference type="ARBA" id="ARBA00022737"/>
    </source>
</evidence>
<evidence type="ECO:0008006" key="9">
    <source>
        <dbReference type="Google" id="ProtNLM"/>
    </source>
</evidence>
<feature type="region of interest" description="Disordered" evidence="6">
    <location>
        <begin position="160"/>
        <end position="180"/>
    </location>
</feature>
<reference evidence="7" key="1">
    <citation type="submission" date="2023-08" db="EMBL/GenBank/DDBJ databases">
        <title>Chromosome-level Genome Assembly of mud carp (Cirrhinus molitorella).</title>
        <authorList>
            <person name="Liu H."/>
        </authorList>
    </citation>
    <scope>NUCLEOTIDE SEQUENCE</scope>
    <source>
        <strain evidence="7">Prfri</strain>
        <tissue evidence="7">Muscle</tissue>
    </source>
</reference>
<dbReference type="SUPFAM" id="SSF48403">
    <property type="entry name" value="Ankyrin repeat"/>
    <property type="match status" value="1"/>
</dbReference>
<proteinExistence type="predicted"/>
<dbReference type="PANTHER" id="PTHR24168">
    <property type="entry name" value="KN MOTIF AND ANKYRIN REPEAT DOMAIN-CONTAINING"/>
    <property type="match status" value="1"/>
</dbReference>
<evidence type="ECO:0000313" key="8">
    <source>
        <dbReference type="Proteomes" id="UP001187343"/>
    </source>
</evidence>
<dbReference type="InterPro" id="IPR002110">
    <property type="entry name" value="Ankyrin_rpt"/>
</dbReference>
<evidence type="ECO:0000256" key="5">
    <source>
        <dbReference type="SAM" id="Coils"/>
    </source>
</evidence>
<protein>
    <recommendedName>
        <fullName evidence="9">KN motif and ankyrin repeat domain-containing protein 4</fullName>
    </recommendedName>
</protein>
<sequence length="907" mass="101908">MDTQKENGIYSKENGSQRRPPSYSVETPYGFHLDLDFLKYVDDIEKGNTIRRVPMQRRQRGRNNGILSRNLSLPGYGCRATEWNSVSTLWPKTKLGDSQQHFEFRSSDSVSAGYARRGEPIYKSFTSAEMDAFDEQPLGCYVRPNLLRASSLPLTVLLRKRSESTEDPTSPSSPKDYLMQENGSSEDVFHTSDSRIGRANGTLQRLTAALERVGELEEEIRVIPELKAQICILQEEQERLLLQVHSQNKTTRPLDVPLHINNWDTPSYARENQDKASDDWMNREYDRLEENVKASSEQVDAVAMTSTTEKILPEIERRKTVLRERDLLDNGDKAKSLTETLQRKVVLLEQKLHELEVELDKTRALLKQQVEESFLKDEKIKELTVQLEMGRTLAKVISSETSLVRTQSLEPVVKLQESLISGQEMPTELGTTPQVLDQPPVSHADMEHHVKRLEELLQEQWECLCEDGSSGKMSSDHLPPRVHTIQEQLTTLVTLLALYVFPTGDAPQPDYKMIETLPEVGKNSKTEHLKTINIRDSGSSETAGISTAIKLQDHAEADVGLKKNTTEEAGLWTTKEEELWTTWTTDLSVQTFTSKNAEFNPKEDAIDVETTKQENLDTHTSQTRAPDDQIEEERKGCKFLRMDPDQKSSAMKENREAVDKNFIEACYFLRDHMDKVTEPDDEMSQALTVVFQQWFHVSAEEGACADTVASYLSEINSQTPTVLQFLVNMADDNGNTALHYSVSHCNFRIVKLLLDTGVCEVDLRNKSGYTAVMLASLTAVESPGDMKVVQQLMELGDVNACVGQVGQTALHLAVRHGRVPMVRLLLEQGADPNAQDHAGTTPLISACDRGHVNIVQILLEEANCDVNLKDKGGRSALSLATQASHTEIADLLKARTETKNADKCKVS</sequence>
<dbReference type="Pfam" id="PF12796">
    <property type="entry name" value="Ank_2"/>
    <property type="match status" value="1"/>
</dbReference>
<keyword evidence="8" id="KW-1185">Reference proteome</keyword>
<feature type="region of interest" description="Disordered" evidence="6">
    <location>
        <begin position="1"/>
        <end position="24"/>
    </location>
</feature>